<organism evidence="1 2">
    <name type="scientific">Inquilinus ginsengisoli</name>
    <dbReference type="NCBI Taxonomy" id="363840"/>
    <lineage>
        <taxon>Bacteria</taxon>
        <taxon>Pseudomonadati</taxon>
        <taxon>Pseudomonadota</taxon>
        <taxon>Alphaproteobacteria</taxon>
        <taxon>Rhodospirillales</taxon>
        <taxon>Rhodospirillaceae</taxon>
        <taxon>Inquilinus</taxon>
    </lineage>
</organism>
<evidence type="ECO:0000313" key="2">
    <source>
        <dbReference type="Proteomes" id="UP001262410"/>
    </source>
</evidence>
<dbReference type="RefSeq" id="WP_309794224.1">
    <property type="nucleotide sequence ID" value="NZ_JAVDPW010000004.1"/>
</dbReference>
<reference evidence="1 2" key="1">
    <citation type="submission" date="2023-07" db="EMBL/GenBank/DDBJ databases">
        <title>Sorghum-associated microbial communities from plants grown in Nebraska, USA.</title>
        <authorList>
            <person name="Schachtman D."/>
        </authorList>
    </citation>
    <scope>NUCLEOTIDE SEQUENCE [LARGE SCALE GENOMIC DNA]</scope>
    <source>
        <strain evidence="1 2">584</strain>
    </source>
</reference>
<dbReference type="EMBL" id="JAVDPW010000004">
    <property type="protein sequence ID" value="MDR6289880.1"/>
    <property type="molecule type" value="Genomic_DNA"/>
</dbReference>
<gene>
    <name evidence="1" type="ORF">E9232_002401</name>
</gene>
<evidence type="ECO:0000313" key="1">
    <source>
        <dbReference type="EMBL" id="MDR6289880.1"/>
    </source>
</evidence>
<dbReference type="Proteomes" id="UP001262410">
    <property type="component" value="Unassembled WGS sequence"/>
</dbReference>
<proteinExistence type="predicted"/>
<protein>
    <submittedName>
        <fullName evidence="1">Uncharacterized protein</fullName>
    </submittedName>
</protein>
<name>A0ABU1JMQ0_9PROT</name>
<sequence length="355" mass="36456">MLGLLPMPTLESFPILYLDLAAVRASGTADWRTDRGIATLPDILRTPIGTDLQAPGGFAAHAGFGPDQIDQVAVTETAPGPGPTALRLRDADPAALARTWIQQGYARSDVGDAKVWTRGTPEMLQLDRVDPSDPLSTQLGVSAVLSFDGPTLLMARLPATLATMKASAKLGTGAASRIDLRRMLDALDRTLGPREAVAQLLWVPQPDAAGDAGFEAATSALTAPGGATPGAAKDALTGASGIPSYPSLLLGDIRTTGQAPSGVLAMLFADCAIADRAGAVAAAKWEAAAKDANSKAAGVFGRITVAWASVSVDGGCVLLGRASGRDPARPAFADLTALYMRRDLSPLYVGAPPKP</sequence>
<accession>A0ABU1JMQ0</accession>
<comment type="caution">
    <text evidence="1">The sequence shown here is derived from an EMBL/GenBank/DDBJ whole genome shotgun (WGS) entry which is preliminary data.</text>
</comment>
<keyword evidence="2" id="KW-1185">Reference proteome</keyword>